<organism evidence="2 3">
    <name type="scientific">Phaseolus vulgaris</name>
    <name type="common">Kidney bean</name>
    <name type="synonym">French bean</name>
    <dbReference type="NCBI Taxonomy" id="3885"/>
    <lineage>
        <taxon>Eukaryota</taxon>
        <taxon>Viridiplantae</taxon>
        <taxon>Streptophyta</taxon>
        <taxon>Embryophyta</taxon>
        <taxon>Tracheophyta</taxon>
        <taxon>Spermatophyta</taxon>
        <taxon>Magnoliopsida</taxon>
        <taxon>eudicotyledons</taxon>
        <taxon>Gunneridae</taxon>
        <taxon>Pentapetalae</taxon>
        <taxon>rosids</taxon>
        <taxon>fabids</taxon>
        <taxon>Fabales</taxon>
        <taxon>Fabaceae</taxon>
        <taxon>Papilionoideae</taxon>
        <taxon>50 kb inversion clade</taxon>
        <taxon>NPAAA clade</taxon>
        <taxon>indigoferoid/millettioid clade</taxon>
        <taxon>Phaseoleae</taxon>
        <taxon>Phaseolus</taxon>
    </lineage>
</organism>
<evidence type="ECO:0000313" key="2">
    <source>
        <dbReference type="EMBL" id="ESW29119.1"/>
    </source>
</evidence>
<sequence>MENDMVMKKKMMMMEQKRKRKRGVCIEDHRQLQDLRELACYASHMNIKLHARKGKGVSETQSKETESVAASTETPRQNTSESIIVSLEKCHGSHQQPPQKLSR</sequence>
<proteinExistence type="predicted"/>
<protein>
    <submittedName>
        <fullName evidence="2">Uncharacterized protein</fullName>
    </submittedName>
</protein>
<feature type="compositionally biased region" description="Polar residues" evidence="1">
    <location>
        <begin position="68"/>
        <end position="80"/>
    </location>
</feature>
<name>V7CG43_PHAVU</name>
<keyword evidence="3" id="KW-1185">Reference proteome</keyword>
<dbReference type="AlphaFoldDB" id="V7CG43"/>
<dbReference type="EMBL" id="CM002289">
    <property type="protein sequence ID" value="ESW29119.1"/>
    <property type="molecule type" value="Genomic_DNA"/>
</dbReference>
<evidence type="ECO:0000256" key="1">
    <source>
        <dbReference type="SAM" id="MobiDB-lite"/>
    </source>
</evidence>
<evidence type="ECO:0000313" key="3">
    <source>
        <dbReference type="Proteomes" id="UP000000226"/>
    </source>
</evidence>
<dbReference type="Proteomes" id="UP000000226">
    <property type="component" value="Chromosome 2"/>
</dbReference>
<feature type="region of interest" description="Disordered" evidence="1">
    <location>
        <begin position="52"/>
        <end position="80"/>
    </location>
</feature>
<accession>V7CG43</accession>
<dbReference type="Gramene" id="ESW29119">
    <property type="protein sequence ID" value="ESW29119"/>
    <property type="gene ID" value="PHAVU_002G045000g"/>
</dbReference>
<reference evidence="3" key="1">
    <citation type="journal article" date="2014" name="Nat. Genet.">
        <title>A reference genome for common bean and genome-wide analysis of dual domestications.</title>
        <authorList>
            <person name="Schmutz J."/>
            <person name="McClean P.E."/>
            <person name="Mamidi S."/>
            <person name="Wu G.A."/>
            <person name="Cannon S.B."/>
            <person name="Grimwood J."/>
            <person name="Jenkins J."/>
            <person name="Shu S."/>
            <person name="Song Q."/>
            <person name="Chavarro C."/>
            <person name="Torres-Torres M."/>
            <person name="Geffroy V."/>
            <person name="Moghaddam S.M."/>
            <person name="Gao D."/>
            <person name="Abernathy B."/>
            <person name="Barry K."/>
            <person name="Blair M."/>
            <person name="Brick M.A."/>
            <person name="Chovatia M."/>
            <person name="Gepts P."/>
            <person name="Goodstein D.M."/>
            <person name="Gonzales M."/>
            <person name="Hellsten U."/>
            <person name="Hyten D.L."/>
            <person name="Jia G."/>
            <person name="Kelly J.D."/>
            <person name="Kudrna D."/>
            <person name="Lee R."/>
            <person name="Richard M.M."/>
            <person name="Miklas P.N."/>
            <person name="Osorno J.M."/>
            <person name="Rodrigues J."/>
            <person name="Thareau V."/>
            <person name="Urrea C.A."/>
            <person name="Wang M."/>
            <person name="Yu Y."/>
            <person name="Zhang M."/>
            <person name="Wing R.A."/>
            <person name="Cregan P.B."/>
            <person name="Rokhsar D.S."/>
            <person name="Jackson S.A."/>
        </authorList>
    </citation>
    <scope>NUCLEOTIDE SEQUENCE [LARGE SCALE GENOMIC DNA]</scope>
    <source>
        <strain evidence="3">cv. G19833</strain>
    </source>
</reference>
<gene>
    <name evidence="2" type="ORF">PHAVU_002G045000g</name>
</gene>